<dbReference type="Proteomes" id="UP000000517">
    <property type="component" value="Chromosome"/>
</dbReference>
<reference evidence="2" key="1">
    <citation type="submission" date="2010-08" db="EMBL/GenBank/DDBJ databases">
        <title>Complete sequence of Fibrobacter succinogenes subsp. succinogenes S85.</title>
        <authorList>
            <person name="Durkin A.S."/>
            <person name="Nelson K.E."/>
            <person name="Morrison M."/>
            <person name="Forsberg C.W."/>
            <person name="Wilson D.B."/>
            <person name="Russell J.B."/>
            <person name="Cann I.K.O."/>
            <person name="Mackie R.I."/>
            <person name="White B.A."/>
        </authorList>
    </citation>
    <scope>NUCLEOTIDE SEQUENCE [LARGE SCALE GENOMIC DNA]</scope>
    <source>
        <strain evidence="2">ATCC 19169 / S85</strain>
    </source>
</reference>
<dbReference type="EMBL" id="CP002158">
    <property type="protein sequence ID" value="ADL26732.1"/>
    <property type="molecule type" value="Genomic_DNA"/>
</dbReference>
<dbReference type="HOGENOM" id="CLU_3080085_0_0_0"/>
<dbReference type="STRING" id="59374.FSU_3300"/>
<evidence type="ECO:0000313" key="1">
    <source>
        <dbReference type="EMBL" id="ADL26732.1"/>
    </source>
</evidence>
<name>D9S957_FIBSS</name>
<sequence length="52" mass="6043">MPCVSLQRKPKKFQEESSDLETQLLELVVGFICQPLKNFFAKLFVYITKGHL</sequence>
<evidence type="ECO:0000313" key="2">
    <source>
        <dbReference type="Proteomes" id="UP000000517"/>
    </source>
</evidence>
<protein>
    <submittedName>
        <fullName evidence="1">Uncharacterized protein</fullName>
    </submittedName>
</protein>
<proteinExistence type="predicted"/>
<dbReference type="KEGG" id="fsc:FSU_3300"/>
<gene>
    <name evidence="1" type="ordered locus">FSU_3300</name>
</gene>
<dbReference type="AlphaFoldDB" id="D9S957"/>
<organism evidence="1 2">
    <name type="scientific">Fibrobacter succinogenes (strain ATCC 19169 / S85)</name>
    <dbReference type="NCBI Taxonomy" id="59374"/>
    <lineage>
        <taxon>Bacteria</taxon>
        <taxon>Pseudomonadati</taxon>
        <taxon>Fibrobacterota</taxon>
        <taxon>Fibrobacteria</taxon>
        <taxon>Fibrobacterales</taxon>
        <taxon>Fibrobacteraceae</taxon>
        <taxon>Fibrobacter</taxon>
    </lineage>
</organism>
<accession>D9S957</accession>